<evidence type="ECO:0000256" key="7">
    <source>
        <dbReference type="ARBA" id="ARBA00023170"/>
    </source>
</evidence>
<organism evidence="10 11">
    <name type="scientific">Arctia plantaginis</name>
    <name type="common">Wood tiger moth</name>
    <name type="synonym">Phalaena plantaginis</name>
    <dbReference type="NCBI Taxonomy" id="874455"/>
    <lineage>
        <taxon>Eukaryota</taxon>
        <taxon>Metazoa</taxon>
        <taxon>Ecdysozoa</taxon>
        <taxon>Arthropoda</taxon>
        <taxon>Hexapoda</taxon>
        <taxon>Insecta</taxon>
        <taxon>Pterygota</taxon>
        <taxon>Neoptera</taxon>
        <taxon>Endopterygota</taxon>
        <taxon>Lepidoptera</taxon>
        <taxon>Glossata</taxon>
        <taxon>Ditrysia</taxon>
        <taxon>Noctuoidea</taxon>
        <taxon>Erebidae</taxon>
        <taxon>Arctiinae</taxon>
        <taxon>Arctia</taxon>
    </lineage>
</organism>
<feature type="transmembrane region" description="Helical" evidence="8">
    <location>
        <begin position="145"/>
        <end position="166"/>
    </location>
</feature>
<evidence type="ECO:0000313" key="10">
    <source>
        <dbReference type="EMBL" id="CAB3245379.1"/>
    </source>
</evidence>
<evidence type="ECO:0000256" key="9">
    <source>
        <dbReference type="SAM" id="SignalP"/>
    </source>
</evidence>
<dbReference type="Proteomes" id="UP000494106">
    <property type="component" value="Unassembled WGS sequence"/>
</dbReference>
<comment type="similarity">
    <text evidence="2">Belongs to the insect chemoreceptor superfamily. Gustatory receptor (GR) family. Gr5a subfamily.</text>
</comment>
<dbReference type="GO" id="GO:0005886">
    <property type="term" value="C:plasma membrane"/>
    <property type="evidence" value="ECO:0007669"/>
    <property type="project" value="UniProtKB-SubCell"/>
</dbReference>
<evidence type="ECO:0000256" key="1">
    <source>
        <dbReference type="ARBA" id="ARBA00004651"/>
    </source>
</evidence>
<keyword evidence="3" id="KW-1003">Cell membrane</keyword>
<accession>A0A8S1AL09</accession>
<protein>
    <recommendedName>
        <fullName evidence="12">Gustatory receptor</fullName>
    </recommendedName>
</protein>
<gene>
    <name evidence="10" type="ORF">APLA_LOCUS10436</name>
</gene>
<evidence type="ECO:0000256" key="5">
    <source>
        <dbReference type="ARBA" id="ARBA00022989"/>
    </source>
</evidence>
<evidence type="ECO:0000256" key="3">
    <source>
        <dbReference type="ARBA" id="ARBA00022475"/>
    </source>
</evidence>
<name>A0A8S1AL09_ARCPL</name>
<keyword evidence="4 8" id="KW-0812">Transmembrane</keyword>
<dbReference type="EMBL" id="CADEBC010000524">
    <property type="protein sequence ID" value="CAB3245379.1"/>
    <property type="molecule type" value="Genomic_DNA"/>
</dbReference>
<sequence>MMYLTNLLMAISLVRLAKCWPALMKVAEETERSLTILELDNNTIKKSNMFAYGIAIMSLGTQLLSTISWSELREHYSKLALLVKEIDAQLSSFVLLSFFCDMYYTCAQLFILLRSSRLFYNNRSAVNIKGCKAEMSNNILATPDFILSYYTSFVFVITRFVLLSLFGANVHNTAQKPIIPVYSVQPEEYDQEVLRFQLILRYTTVAFSGKFFYVTRNTILQVISTIVTYELVLLQFSKTYTEDDVSNNTTTTTF</sequence>
<evidence type="ECO:0000256" key="6">
    <source>
        <dbReference type="ARBA" id="ARBA00023136"/>
    </source>
</evidence>
<dbReference type="GO" id="GO:0008527">
    <property type="term" value="F:taste receptor activity"/>
    <property type="evidence" value="ECO:0007669"/>
    <property type="project" value="InterPro"/>
</dbReference>
<dbReference type="PANTHER" id="PTHR21421">
    <property type="entry name" value="GUSTATORY RECEPTOR"/>
    <property type="match status" value="1"/>
</dbReference>
<comment type="caution">
    <text evidence="10">The sequence shown here is derived from an EMBL/GenBank/DDBJ whole genome shotgun (WGS) entry which is preliminary data.</text>
</comment>
<dbReference type="AlphaFoldDB" id="A0A8S1AL09"/>
<evidence type="ECO:0000313" key="11">
    <source>
        <dbReference type="Proteomes" id="UP000494106"/>
    </source>
</evidence>
<evidence type="ECO:0008006" key="12">
    <source>
        <dbReference type="Google" id="ProtNLM"/>
    </source>
</evidence>
<keyword evidence="7" id="KW-0675">Receptor</keyword>
<dbReference type="InterPro" id="IPR009318">
    <property type="entry name" value="Gustatory_rcpt"/>
</dbReference>
<keyword evidence="11" id="KW-1185">Reference proteome</keyword>
<dbReference type="OrthoDB" id="5800391at2759"/>
<feature type="transmembrane region" description="Helical" evidence="8">
    <location>
        <begin position="90"/>
        <end position="113"/>
    </location>
</feature>
<dbReference type="Pfam" id="PF06151">
    <property type="entry name" value="Trehalose_recp"/>
    <property type="match status" value="2"/>
</dbReference>
<keyword evidence="9" id="KW-0732">Signal</keyword>
<feature type="chain" id="PRO_5035789001" description="Gustatory receptor" evidence="9">
    <location>
        <begin position="20"/>
        <end position="254"/>
    </location>
</feature>
<feature type="transmembrane region" description="Helical" evidence="8">
    <location>
        <begin position="49"/>
        <end position="69"/>
    </location>
</feature>
<dbReference type="PANTHER" id="PTHR21421:SF29">
    <property type="entry name" value="GUSTATORY RECEPTOR 5A FOR TREHALOSE-RELATED"/>
    <property type="match status" value="1"/>
</dbReference>
<evidence type="ECO:0000256" key="2">
    <source>
        <dbReference type="ARBA" id="ARBA00005327"/>
    </source>
</evidence>
<keyword evidence="5 8" id="KW-1133">Transmembrane helix</keyword>
<evidence type="ECO:0000256" key="4">
    <source>
        <dbReference type="ARBA" id="ARBA00022692"/>
    </source>
</evidence>
<reference evidence="10 11" key="1">
    <citation type="submission" date="2020-04" db="EMBL/GenBank/DDBJ databases">
        <authorList>
            <person name="Wallbank WR R."/>
            <person name="Pardo Diaz C."/>
            <person name="Kozak K."/>
            <person name="Martin S."/>
            <person name="Jiggins C."/>
            <person name="Moest M."/>
            <person name="Warren A I."/>
            <person name="Byers J.R.P. K."/>
            <person name="Montejo-Kovacevich G."/>
            <person name="Yen C E."/>
        </authorList>
    </citation>
    <scope>NUCLEOTIDE SEQUENCE [LARGE SCALE GENOMIC DNA]</scope>
</reference>
<evidence type="ECO:0000256" key="8">
    <source>
        <dbReference type="SAM" id="Phobius"/>
    </source>
</evidence>
<comment type="subcellular location">
    <subcellularLocation>
        <location evidence="1">Cell membrane</location>
        <topology evidence="1">Multi-pass membrane protein</topology>
    </subcellularLocation>
</comment>
<keyword evidence="6 8" id="KW-0472">Membrane</keyword>
<dbReference type="GO" id="GO:0050916">
    <property type="term" value="P:sensory perception of sweet taste"/>
    <property type="evidence" value="ECO:0007669"/>
    <property type="project" value="UniProtKB-ARBA"/>
</dbReference>
<feature type="signal peptide" evidence="9">
    <location>
        <begin position="1"/>
        <end position="19"/>
    </location>
</feature>
<proteinExistence type="inferred from homology"/>